<dbReference type="Pfam" id="PF18128">
    <property type="entry name" value="HydF_dimer"/>
    <property type="match status" value="1"/>
</dbReference>
<dbReference type="InterPro" id="IPR041606">
    <property type="entry name" value="HydF_dimer"/>
</dbReference>
<dbReference type="CDD" id="cd00880">
    <property type="entry name" value="Era_like"/>
    <property type="match status" value="1"/>
</dbReference>
<dbReference type="RefSeq" id="WP_160959630.1">
    <property type="nucleotide sequence ID" value="NZ_WVUD01000007.1"/>
</dbReference>
<dbReference type="InterPro" id="IPR027417">
    <property type="entry name" value="P-loop_NTPase"/>
</dbReference>
<dbReference type="SUPFAM" id="SSF52540">
    <property type="entry name" value="P-loop containing nucleoside triphosphate hydrolases"/>
    <property type="match status" value="1"/>
</dbReference>
<protein>
    <submittedName>
        <fullName evidence="4">[FeFe] hydrogenase H-cluster maturation GTPase HydF</fullName>
    </submittedName>
</protein>
<name>A0A7C9MHQ6_9BACT</name>
<reference evidence="4 5" key="1">
    <citation type="submission" date="2020-01" db="EMBL/GenBank/DDBJ databases">
        <title>Genome sequence of Desulfovibrio aerotolerans DSM 16695(T).</title>
        <authorList>
            <person name="Karnachuk O."/>
            <person name="Avakyan M."/>
            <person name="Mardanov A."/>
            <person name="Kadnikov V."/>
            <person name="Ravin N."/>
        </authorList>
    </citation>
    <scope>NUCLEOTIDE SEQUENCE [LARGE SCALE GENOMIC DNA]</scope>
    <source>
        <strain evidence="4 5">DSM 16695</strain>
    </source>
</reference>
<feature type="domain" description="Hydrogen maturase F tetramerization" evidence="3">
    <location>
        <begin position="287"/>
        <end position="403"/>
    </location>
</feature>
<dbReference type="PRINTS" id="PR00326">
    <property type="entry name" value="GTP1OBG"/>
</dbReference>
<evidence type="ECO:0000313" key="4">
    <source>
        <dbReference type="EMBL" id="MYL82768.1"/>
    </source>
</evidence>
<dbReference type="InterPro" id="IPR005225">
    <property type="entry name" value="Small_GTP-bd"/>
</dbReference>
<dbReference type="PANTHER" id="PTHR42714">
    <property type="entry name" value="TRNA MODIFICATION GTPASE GTPBP3"/>
    <property type="match status" value="1"/>
</dbReference>
<dbReference type="Pfam" id="PF18133">
    <property type="entry name" value="HydF_tetramer"/>
    <property type="match status" value="1"/>
</dbReference>
<accession>A0A7C9MHQ6</accession>
<feature type="domain" description="Hydrogen maturase F dimerization" evidence="2">
    <location>
        <begin position="185"/>
        <end position="283"/>
    </location>
</feature>
<dbReference type="AlphaFoldDB" id="A0A7C9MHQ6"/>
<evidence type="ECO:0000259" key="3">
    <source>
        <dbReference type="Pfam" id="PF18133"/>
    </source>
</evidence>
<dbReference type="GO" id="GO:0030488">
    <property type="term" value="P:tRNA methylation"/>
    <property type="evidence" value="ECO:0007669"/>
    <property type="project" value="TreeGrafter"/>
</dbReference>
<gene>
    <name evidence="4" type="primary">hydF</name>
    <name evidence="4" type="ORF">GTA51_06410</name>
</gene>
<dbReference type="NCBIfam" id="TIGR00231">
    <property type="entry name" value="small_GTP"/>
    <property type="match status" value="1"/>
</dbReference>
<sequence length="406" mass="43436">MSDNDAGQKAPRGVRLVITFVGRRNAGKSSLINAVTGQEVAIVSDFAGTTTDPVAKAYELLPLGPVTLYDTAGLDDTGELGALRMAATKKVLWRTDIAVLVVDAASGLGEPERGMIADIRRLDIPFLIVFNKTDLAAPATADCDWCREQGIPTVAACAASGEGAALVKEAVMGLAPAENLREPVLCGDLFTEGDTVVCVVPIDLAAPKGRLILPQVQVLREILDGDGIAVTVKDRELEAALGNMKRPPALVVTDSQVILKVSGDVPDEVPLTTFSTLFARYKGDLATLAAGAAAIDRLRDGDIVLMAEACSHHAQADDIGRIKIPRWISQYTGRDVQFEMYTGHDFPDDLERFALVVHCGSCMLGRLEMLRRIRECVRRGVPVTNYGVAISKVQGVLDRVLAPVLR</sequence>
<evidence type="ECO:0000313" key="5">
    <source>
        <dbReference type="Proteomes" id="UP000482487"/>
    </source>
</evidence>
<proteinExistence type="predicted"/>
<dbReference type="InterPro" id="IPR006073">
    <property type="entry name" value="GTP-bd"/>
</dbReference>
<dbReference type="InterPro" id="IPR040644">
    <property type="entry name" value="HydF_tetramer"/>
</dbReference>
<dbReference type="Proteomes" id="UP000482487">
    <property type="component" value="Unassembled WGS sequence"/>
</dbReference>
<dbReference type="Gene3D" id="3.40.50.11410">
    <property type="match status" value="1"/>
</dbReference>
<organism evidence="4 5">
    <name type="scientific">Solidesulfovibrio aerotolerans</name>
    <dbReference type="NCBI Taxonomy" id="295255"/>
    <lineage>
        <taxon>Bacteria</taxon>
        <taxon>Pseudomonadati</taxon>
        <taxon>Thermodesulfobacteriota</taxon>
        <taxon>Desulfovibrionia</taxon>
        <taxon>Desulfovibrionales</taxon>
        <taxon>Desulfovibrionaceae</taxon>
        <taxon>Solidesulfovibrio</taxon>
    </lineage>
</organism>
<dbReference type="Gene3D" id="3.40.50.11420">
    <property type="match status" value="1"/>
</dbReference>
<dbReference type="GO" id="GO:0005737">
    <property type="term" value="C:cytoplasm"/>
    <property type="evidence" value="ECO:0007669"/>
    <property type="project" value="TreeGrafter"/>
</dbReference>
<dbReference type="EMBL" id="WVUD01000007">
    <property type="protein sequence ID" value="MYL82768.1"/>
    <property type="molecule type" value="Genomic_DNA"/>
</dbReference>
<dbReference type="InterPro" id="IPR023873">
    <property type="entry name" value="FeFe-hyd_GTPase_HydF"/>
</dbReference>
<dbReference type="GO" id="GO:0002098">
    <property type="term" value="P:tRNA wobble uridine modification"/>
    <property type="evidence" value="ECO:0007669"/>
    <property type="project" value="TreeGrafter"/>
</dbReference>
<feature type="domain" description="G" evidence="1">
    <location>
        <begin position="18"/>
        <end position="132"/>
    </location>
</feature>
<dbReference type="PANTHER" id="PTHR42714:SF6">
    <property type="entry name" value="TRANSLATION INITIATION FACTOR IF-2"/>
    <property type="match status" value="1"/>
</dbReference>
<evidence type="ECO:0000259" key="1">
    <source>
        <dbReference type="Pfam" id="PF01926"/>
    </source>
</evidence>
<dbReference type="OrthoDB" id="9811338at2"/>
<dbReference type="Gene3D" id="3.40.50.300">
    <property type="entry name" value="P-loop containing nucleotide triphosphate hydrolases"/>
    <property type="match status" value="1"/>
</dbReference>
<evidence type="ECO:0000259" key="2">
    <source>
        <dbReference type="Pfam" id="PF18128"/>
    </source>
</evidence>
<keyword evidence="5" id="KW-1185">Reference proteome</keyword>
<dbReference type="NCBIfam" id="TIGR03918">
    <property type="entry name" value="GTP_HydF"/>
    <property type="match status" value="1"/>
</dbReference>
<dbReference type="Pfam" id="PF01926">
    <property type="entry name" value="MMR_HSR1"/>
    <property type="match status" value="1"/>
</dbReference>
<comment type="caution">
    <text evidence="4">The sequence shown here is derived from an EMBL/GenBank/DDBJ whole genome shotgun (WGS) entry which is preliminary data.</text>
</comment>
<dbReference type="GO" id="GO:0005525">
    <property type="term" value="F:GTP binding"/>
    <property type="evidence" value="ECO:0007669"/>
    <property type="project" value="InterPro"/>
</dbReference>